<protein>
    <submittedName>
        <fullName evidence="1">Uncharacterized protein</fullName>
    </submittedName>
</protein>
<sequence length="203" mass="22864">MGITIHYSFNAGERPVTEIRQLVGLLHRSAVDLPFEQLDDEIVELTGTECIPSTGSSPDPWYLMKIRAIKIDIYNYQAQEYPVHIVGFTALTRPGAEELDIFLCRYSNSFDWVAHSWCKTQYAQLPEHGGSANFVLAHTMIIALLDKALELGILEEVVDEAGYWQERNPHKLISSSENWNALITEIGNTLGQIPNALKDFLSD</sequence>
<dbReference type="EMBL" id="LXQD01000348">
    <property type="protein sequence ID" value="RCJ18460.1"/>
    <property type="molecule type" value="Genomic_DNA"/>
</dbReference>
<comment type="caution">
    <text evidence="1">The sequence shown here is derived from an EMBL/GenBank/DDBJ whole genome shotgun (WGS) entry which is preliminary data.</text>
</comment>
<accession>A0A367Q3W2</accession>
<gene>
    <name evidence="1" type="ORF">A6770_33020</name>
</gene>
<keyword evidence="2" id="KW-1185">Reference proteome</keyword>
<dbReference type="AlphaFoldDB" id="A0A367Q3W2"/>
<dbReference type="Proteomes" id="UP000252107">
    <property type="component" value="Unassembled WGS sequence"/>
</dbReference>
<evidence type="ECO:0000313" key="2">
    <source>
        <dbReference type="Proteomes" id="UP000252107"/>
    </source>
</evidence>
<organism evidence="1 2">
    <name type="scientific">Nostoc minutum NIES-26</name>
    <dbReference type="NCBI Taxonomy" id="1844469"/>
    <lineage>
        <taxon>Bacteria</taxon>
        <taxon>Bacillati</taxon>
        <taxon>Cyanobacteriota</taxon>
        <taxon>Cyanophyceae</taxon>
        <taxon>Nostocales</taxon>
        <taxon>Nostocaceae</taxon>
        <taxon>Nostoc</taxon>
    </lineage>
</organism>
<evidence type="ECO:0000313" key="1">
    <source>
        <dbReference type="EMBL" id="RCJ18460.1"/>
    </source>
</evidence>
<proteinExistence type="predicted"/>
<name>A0A367Q3W2_9NOSO</name>
<reference evidence="1" key="1">
    <citation type="submission" date="2016-04" db="EMBL/GenBank/DDBJ databases">
        <authorList>
            <person name="Tabuchi Yagui T.R."/>
        </authorList>
    </citation>
    <scope>NUCLEOTIDE SEQUENCE [LARGE SCALE GENOMIC DNA]</scope>
    <source>
        <strain evidence="1">NIES-26</strain>
    </source>
</reference>